<feature type="region of interest" description="Disordered" evidence="1">
    <location>
        <begin position="131"/>
        <end position="174"/>
    </location>
</feature>
<protein>
    <submittedName>
        <fullName evidence="2">Uncharacterized protein</fullName>
    </submittedName>
</protein>
<dbReference type="OrthoDB" id="4748230at2759"/>
<gene>
    <name evidence="2" type="ORF">BKA67DRAFT_530549</name>
</gene>
<accession>A0A9P9A4N0</accession>
<dbReference type="Proteomes" id="UP000758603">
    <property type="component" value="Unassembled WGS sequence"/>
</dbReference>
<feature type="region of interest" description="Disordered" evidence="1">
    <location>
        <begin position="1"/>
        <end position="39"/>
    </location>
</feature>
<dbReference type="GeneID" id="70128153"/>
<keyword evidence="3" id="KW-1185">Reference proteome</keyword>
<dbReference type="RefSeq" id="XP_045964586.1">
    <property type="nucleotide sequence ID" value="XM_046099261.1"/>
</dbReference>
<organism evidence="2 3">
    <name type="scientific">Truncatella angustata</name>
    <dbReference type="NCBI Taxonomy" id="152316"/>
    <lineage>
        <taxon>Eukaryota</taxon>
        <taxon>Fungi</taxon>
        <taxon>Dikarya</taxon>
        <taxon>Ascomycota</taxon>
        <taxon>Pezizomycotina</taxon>
        <taxon>Sordariomycetes</taxon>
        <taxon>Xylariomycetidae</taxon>
        <taxon>Amphisphaeriales</taxon>
        <taxon>Sporocadaceae</taxon>
        <taxon>Truncatella</taxon>
    </lineage>
</organism>
<dbReference type="AlphaFoldDB" id="A0A9P9A4N0"/>
<evidence type="ECO:0000313" key="2">
    <source>
        <dbReference type="EMBL" id="KAH6660455.1"/>
    </source>
</evidence>
<name>A0A9P9A4N0_9PEZI</name>
<reference evidence="2" key="1">
    <citation type="journal article" date="2021" name="Nat. Commun.">
        <title>Genetic determinants of endophytism in the Arabidopsis root mycobiome.</title>
        <authorList>
            <person name="Mesny F."/>
            <person name="Miyauchi S."/>
            <person name="Thiergart T."/>
            <person name="Pickel B."/>
            <person name="Atanasova L."/>
            <person name="Karlsson M."/>
            <person name="Huettel B."/>
            <person name="Barry K.W."/>
            <person name="Haridas S."/>
            <person name="Chen C."/>
            <person name="Bauer D."/>
            <person name="Andreopoulos W."/>
            <person name="Pangilinan J."/>
            <person name="LaButti K."/>
            <person name="Riley R."/>
            <person name="Lipzen A."/>
            <person name="Clum A."/>
            <person name="Drula E."/>
            <person name="Henrissat B."/>
            <person name="Kohler A."/>
            <person name="Grigoriev I.V."/>
            <person name="Martin F.M."/>
            <person name="Hacquard S."/>
        </authorList>
    </citation>
    <scope>NUCLEOTIDE SEQUENCE</scope>
    <source>
        <strain evidence="2">MPI-SDFR-AT-0073</strain>
    </source>
</reference>
<feature type="compositionally biased region" description="Basic and acidic residues" evidence="1">
    <location>
        <begin position="1"/>
        <end position="11"/>
    </location>
</feature>
<dbReference type="EMBL" id="JAGPXC010000001">
    <property type="protein sequence ID" value="KAH6660455.1"/>
    <property type="molecule type" value="Genomic_DNA"/>
</dbReference>
<evidence type="ECO:0000313" key="3">
    <source>
        <dbReference type="Proteomes" id="UP000758603"/>
    </source>
</evidence>
<comment type="caution">
    <text evidence="2">The sequence shown here is derived from an EMBL/GenBank/DDBJ whole genome shotgun (WGS) entry which is preliminary data.</text>
</comment>
<sequence length="271" mass="30608">MGSAKRLEHATTARKHWTTRENGNVKHAREPGDAGTDANKQKERLEMEQVQGVINPEVSELLHRNLELAYPEQIQSIWDEFGSQERVGDVPFLPSWDVTQLDQACEWTDRYDDLGVGCCIWDDPPDQGRTIRRIPGYYPEDESESQGSTVEADDIPPDDSRSVFSGGEESPTESVDWLRFADLQSDSGPHHNQTIGPLMMSCMDRLQSLLPPEMENYRSAERRADAVQASSSQMLQAFDPRAAAAKLRKQLTANDSVLHFEEVKKSLLPRR</sequence>
<proteinExistence type="predicted"/>
<evidence type="ECO:0000256" key="1">
    <source>
        <dbReference type="SAM" id="MobiDB-lite"/>
    </source>
</evidence>
<feature type="compositionally biased region" description="Basic and acidic residues" evidence="1">
    <location>
        <begin position="23"/>
        <end position="32"/>
    </location>
</feature>